<dbReference type="PANTHER" id="PTHR30472:SF19">
    <property type="entry name" value="PETROBACTIN IMPORT SYSTEM PERMEASE PROTEIN YCLO"/>
    <property type="match status" value="1"/>
</dbReference>
<evidence type="ECO:0000256" key="3">
    <source>
        <dbReference type="ARBA" id="ARBA00022448"/>
    </source>
</evidence>
<feature type="transmembrane region" description="Helical" evidence="8">
    <location>
        <begin position="102"/>
        <end position="121"/>
    </location>
</feature>
<organism evidence="9 10">
    <name type="scientific">Roseovarius nubinhibens</name>
    <dbReference type="NCBI Taxonomy" id="314263"/>
    <lineage>
        <taxon>Bacteria</taxon>
        <taxon>Pseudomonadati</taxon>
        <taxon>Pseudomonadota</taxon>
        <taxon>Alphaproteobacteria</taxon>
        <taxon>Rhodobacterales</taxon>
        <taxon>Roseobacteraceae</taxon>
        <taxon>Roseovarius</taxon>
    </lineage>
</organism>
<evidence type="ECO:0000256" key="6">
    <source>
        <dbReference type="ARBA" id="ARBA00022989"/>
    </source>
</evidence>
<evidence type="ECO:0000256" key="7">
    <source>
        <dbReference type="ARBA" id="ARBA00023136"/>
    </source>
</evidence>
<evidence type="ECO:0000313" key="10">
    <source>
        <dbReference type="Proteomes" id="UP000264719"/>
    </source>
</evidence>
<feature type="transmembrane region" description="Helical" evidence="8">
    <location>
        <begin position="177"/>
        <end position="195"/>
    </location>
</feature>
<dbReference type="SUPFAM" id="SSF81345">
    <property type="entry name" value="ABC transporter involved in vitamin B12 uptake, BtuC"/>
    <property type="match status" value="1"/>
</dbReference>
<feature type="transmembrane region" description="Helical" evidence="8">
    <location>
        <begin position="288"/>
        <end position="309"/>
    </location>
</feature>
<evidence type="ECO:0000313" key="9">
    <source>
        <dbReference type="EMBL" id="HAR50981.1"/>
    </source>
</evidence>
<keyword evidence="4" id="KW-1003">Cell membrane</keyword>
<keyword evidence="7 8" id="KW-0472">Membrane</keyword>
<evidence type="ECO:0000256" key="8">
    <source>
        <dbReference type="SAM" id="Phobius"/>
    </source>
</evidence>
<keyword evidence="6 8" id="KW-1133">Transmembrane helix</keyword>
<proteinExistence type="inferred from homology"/>
<feature type="transmembrane region" description="Helical" evidence="8">
    <location>
        <begin position="75"/>
        <end position="96"/>
    </location>
</feature>
<name>A0A348W8W9_9RHOB</name>
<dbReference type="InterPro" id="IPR000522">
    <property type="entry name" value="ABC_transptr_permease_BtuC"/>
</dbReference>
<dbReference type="GO" id="GO:0005886">
    <property type="term" value="C:plasma membrane"/>
    <property type="evidence" value="ECO:0007669"/>
    <property type="project" value="UniProtKB-SubCell"/>
</dbReference>
<keyword evidence="3" id="KW-0813">Transport</keyword>
<dbReference type="GO" id="GO:0033214">
    <property type="term" value="P:siderophore-iron import into cell"/>
    <property type="evidence" value="ECO:0007669"/>
    <property type="project" value="TreeGrafter"/>
</dbReference>
<gene>
    <name evidence="9" type="ORF">DCS45_03755</name>
</gene>
<feature type="transmembrane region" description="Helical" evidence="8">
    <location>
        <begin position="262"/>
        <end position="282"/>
    </location>
</feature>
<feature type="transmembrane region" description="Helical" evidence="8">
    <location>
        <begin position="7"/>
        <end position="25"/>
    </location>
</feature>
<comment type="caution">
    <text evidence="9">The sequence shown here is derived from an EMBL/GenBank/DDBJ whole genome shotgun (WGS) entry which is preliminary data.</text>
</comment>
<evidence type="ECO:0000256" key="1">
    <source>
        <dbReference type="ARBA" id="ARBA00004651"/>
    </source>
</evidence>
<dbReference type="Pfam" id="PF01032">
    <property type="entry name" value="FecCD"/>
    <property type="match status" value="1"/>
</dbReference>
<dbReference type="GO" id="GO:0022857">
    <property type="term" value="F:transmembrane transporter activity"/>
    <property type="evidence" value="ECO:0007669"/>
    <property type="project" value="InterPro"/>
</dbReference>
<feature type="transmembrane region" description="Helical" evidence="8">
    <location>
        <begin position="222"/>
        <end position="250"/>
    </location>
</feature>
<evidence type="ECO:0000256" key="4">
    <source>
        <dbReference type="ARBA" id="ARBA00022475"/>
    </source>
</evidence>
<accession>A0A348W8W9</accession>
<dbReference type="RefSeq" id="WP_339853327.1">
    <property type="nucleotide sequence ID" value="NZ_CAXAXR010000004.1"/>
</dbReference>
<keyword evidence="5 8" id="KW-0812">Transmembrane</keyword>
<dbReference type="InterPro" id="IPR037294">
    <property type="entry name" value="ABC_BtuC-like"/>
</dbReference>
<feature type="transmembrane region" description="Helical" evidence="8">
    <location>
        <begin position="40"/>
        <end position="63"/>
    </location>
</feature>
<dbReference type="Proteomes" id="UP000264719">
    <property type="component" value="Unassembled WGS sequence"/>
</dbReference>
<evidence type="ECO:0000256" key="2">
    <source>
        <dbReference type="ARBA" id="ARBA00007935"/>
    </source>
</evidence>
<reference evidence="9 10" key="1">
    <citation type="journal article" date="2018" name="Nat. Biotechnol.">
        <title>A standardized bacterial taxonomy based on genome phylogeny substantially revises the tree of life.</title>
        <authorList>
            <person name="Parks D.H."/>
            <person name="Chuvochina M."/>
            <person name="Waite D.W."/>
            <person name="Rinke C."/>
            <person name="Skarshewski A."/>
            <person name="Chaumeil P.A."/>
            <person name="Hugenholtz P."/>
        </authorList>
    </citation>
    <scope>NUCLEOTIDE SEQUENCE [LARGE SCALE GENOMIC DNA]</scope>
    <source>
        <strain evidence="9">UBA9169</strain>
    </source>
</reference>
<comment type="subcellular location">
    <subcellularLocation>
        <location evidence="1">Cell membrane</location>
        <topology evidence="1">Multi-pass membrane protein</topology>
    </subcellularLocation>
</comment>
<dbReference type="PANTHER" id="PTHR30472">
    <property type="entry name" value="FERRIC ENTEROBACTIN TRANSPORT SYSTEM PERMEASE PROTEIN"/>
    <property type="match status" value="1"/>
</dbReference>
<dbReference type="AlphaFoldDB" id="A0A348W8W9"/>
<dbReference type="Gene3D" id="1.10.3470.10">
    <property type="entry name" value="ABC transporter involved in vitamin B12 uptake, BtuC"/>
    <property type="match status" value="1"/>
</dbReference>
<sequence length="314" mass="32946">MAERRLIWLGLVLALVSAGFLLWQLNGPVGIILGLRASKLAALLVVGAAAGAATLIFQTVIGNQLLTPNLMGLDALYIFLQMTLVFVFGAAGYAGIGPGWGFALNVSVLLVVVLGMFHLFLRGGVRDVTRVVLTGVVLGLLLRGLSDLMGRLIDPSEFGVVQQAVVASFGRVDRGELAVAAGALILTLGLAWRMVPALDVAGLGRPVARGLGLDHDGLVRRALGLVVVLVAVATALVGPLMFLGLLAASLARYLVPSHRHALLLPAAAMTGALILVAGQFLFERLLGQQSALEVVVEFFGGLVFLGLVLRRRRM</sequence>
<protein>
    <submittedName>
        <fullName evidence="9">Enterobactin ABC transporter permease</fullName>
    </submittedName>
</protein>
<comment type="similarity">
    <text evidence="2">Belongs to the binding-protein-dependent transport system permease family. FecCD subfamily.</text>
</comment>
<dbReference type="EMBL" id="DMVW01000042">
    <property type="protein sequence ID" value="HAR50981.1"/>
    <property type="molecule type" value="Genomic_DNA"/>
</dbReference>
<evidence type="ECO:0000256" key="5">
    <source>
        <dbReference type="ARBA" id="ARBA00022692"/>
    </source>
</evidence>